<dbReference type="AlphaFoldDB" id="A0A849I2C7"/>
<protein>
    <submittedName>
        <fullName evidence="3">NUDIX hydrolase</fullName>
    </submittedName>
</protein>
<dbReference type="CDD" id="cd03424">
    <property type="entry name" value="NUDIX_ADPRase_Nudt5_UGPPase_Nudt14"/>
    <property type="match status" value="1"/>
</dbReference>
<proteinExistence type="predicted"/>
<dbReference type="PANTHER" id="PTHR11839:SF1">
    <property type="entry name" value="ADP-SUGAR PYROPHOSPHATASE"/>
    <property type="match status" value="1"/>
</dbReference>
<dbReference type="GO" id="GO:0019693">
    <property type="term" value="P:ribose phosphate metabolic process"/>
    <property type="evidence" value="ECO:0007669"/>
    <property type="project" value="TreeGrafter"/>
</dbReference>
<name>A0A849I2C7_9HYPH</name>
<dbReference type="PROSITE" id="PS51462">
    <property type="entry name" value="NUDIX"/>
    <property type="match status" value="1"/>
</dbReference>
<reference evidence="3 4" key="1">
    <citation type="submission" date="2020-04" db="EMBL/GenBank/DDBJ databases">
        <title>Enterovirga sp. isolate from soil.</title>
        <authorList>
            <person name="Chea S."/>
            <person name="Kim D.-U."/>
        </authorList>
    </citation>
    <scope>NUCLEOTIDE SEQUENCE [LARGE SCALE GENOMIC DNA]</scope>
    <source>
        <strain evidence="3 4">DB1703</strain>
    </source>
</reference>
<evidence type="ECO:0000313" key="3">
    <source>
        <dbReference type="EMBL" id="NNM71774.1"/>
    </source>
</evidence>
<dbReference type="GO" id="GO:0006753">
    <property type="term" value="P:nucleoside phosphate metabolic process"/>
    <property type="evidence" value="ECO:0007669"/>
    <property type="project" value="TreeGrafter"/>
</dbReference>
<keyword evidence="1 3" id="KW-0378">Hydrolase</keyword>
<evidence type="ECO:0000313" key="4">
    <source>
        <dbReference type="Proteomes" id="UP000564885"/>
    </source>
</evidence>
<dbReference type="Pfam" id="PF00293">
    <property type="entry name" value="NUDIX"/>
    <property type="match status" value="1"/>
</dbReference>
<accession>A0A849I2C7</accession>
<dbReference type="EMBL" id="JABEPP010000001">
    <property type="protein sequence ID" value="NNM71774.1"/>
    <property type="molecule type" value="Genomic_DNA"/>
</dbReference>
<dbReference type="InterPro" id="IPR015797">
    <property type="entry name" value="NUDIX_hydrolase-like_dom_sf"/>
</dbReference>
<organism evidence="3 4">
    <name type="scientific">Enterovirga aerilata</name>
    <dbReference type="NCBI Taxonomy" id="2730920"/>
    <lineage>
        <taxon>Bacteria</taxon>
        <taxon>Pseudomonadati</taxon>
        <taxon>Pseudomonadota</taxon>
        <taxon>Alphaproteobacteria</taxon>
        <taxon>Hyphomicrobiales</taxon>
        <taxon>Methylobacteriaceae</taxon>
        <taxon>Enterovirga</taxon>
    </lineage>
</organism>
<comment type="caution">
    <text evidence="3">The sequence shown here is derived from an EMBL/GenBank/DDBJ whole genome shotgun (WGS) entry which is preliminary data.</text>
</comment>
<dbReference type="InterPro" id="IPR000086">
    <property type="entry name" value="NUDIX_hydrolase_dom"/>
</dbReference>
<evidence type="ECO:0000259" key="2">
    <source>
        <dbReference type="PROSITE" id="PS51462"/>
    </source>
</evidence>
<dbReference type="Proteomes" id="UP000564885">
    <property type="component" value="Unassembled WGS sequence"/>
</dbReference>
<dbReference type="GO" id="GO:0016787">
    <property type="term" value="F:hydrolase activity"/>
    <property type="evidence" value="ECO:0007669"/>
    <property type="project" value="UniProtKB-KW"/>
</dbReference>
<dbReference type="Gene3D" id="3.90.79.10">
    <property type="entry name" value="Nucleoside Triphosphate Pyrophosphohydrolase"/>
    <property type="match status" value="1"/>
</dbReference>
<keyword evidence="4" id="KW-1185">Reference proteome</keyword>
<feature type="domain" description="Nudix hydrolase" evidence="2">
    <location>
        <begin position="39"/>
        <end position="169"/>
    </location>
</feature>
<gene>
    <name evidence="3" type="ORF">HJG44_05095</name>
</gene>
<sequence length="177" mass="19678">MEWRVRSSRYVVRDRWISVRADECLTAEGIEVSPYYVLEYPDFVHVVAYDADDRIVLVRQYRHGLGGTSLELPGGVAEPSDADALATARRELREETGYQGGSFALQATLSPDPAKLTNRLHLVVAHGVCPGRFSPDRSEQISVELVSRAQAYELALSGAIMHAQHVGLLLTALQRRF</sequence>
<dbReference type="SUPFAM" id="SSF55811">
    <property type="entry name" value="Nudix"/>
    <property type="match status" value="1"/>
</dbReference>
<dbReference type="PANTHER" id="PTHR11839">
    <property type="entry name" value="UDP/ADP-SUGAR PYROPHOSPHATASE"/>
    <property type="match status" value="1"/>
</dbReference>
<evidence type="ECO:0000256" key="1">
    <source>
        <dbReference type="ARBA" id="ARBA00022801"/>
    </source>
</evidence>